<feature type="domain" description="Nucleoside diphosphate kinase-like" evidence="16">
    <location>
        <begin position="755"/>
        <end position="893"/>
    </location>
</feature>
<sequence length="930" mass="101487">MAERKSHSLARKFLLLALVLVPVFVAVYVGTSQKQPAVSTTTNNVLENTLHTAALPDPTSYAQEDLNMAEGRGRAEVIALASTDEEFLALLSKPGVKIVDVYSKWAGHCEPMTAIFKRLKQEHGEKITYFRAVADTIDCLENFRNQSCPNFMFFVNRVLVNIVRGANAPLIEKVIKEHVALELAGQPHPQVLLDERTNPIATFLHADPSAIDSSHSAPAAESSHLPAAPIAPTSISHEVIESSPIVTEADSSSGPVEHTLAMLKPDAMAPGIIEEVMAMLYHHRFEVHSVKKIWLSKEQAAELYKESEKMDYYDRLQDYISCAPVLVLDISKVNAIQAWRDVVGPRDPKDAKKDSPKSLRGMYGQDRLINTFHASDGPLSAARELAFIFQSDQQFTTLDFTPPSSPQASRGSGLPQKTLAVIKPNAMLKVDQIIAKIVARGYQVVKREELLLHTDRAQELSIEFLETPLFEESVNVLTSAPVLCMMLKGENVVEGWNEMLGPSDPEVARTMFPMSLRAQYGIDATNNGLHGSPTLQLAIDQLHSFFPHFLNHQASLNSIFKTPMASRTASLVGSKNNLATAALRASVTQLENQRKELAAAAAAISAENAFPPVERTLALIKPDVYPAKKDEIMEKIRADGFTVVVEREVQFDKEKAAEFYKEHLGKGFYEELTTWMSSAPIYAIVLEKSGAIKGWRALAGPTNSNKAREEHPESIRALFGTDGSLNAVHGSDSPASAAREIGVVFGSEVSPTPDLQRTLALIKPDVYPAKKEEIVARIKQAGFTIVKESEVSFDKEKAAEFYKEHEGKGFYEELTTWMSSAPIYALVLEKPAAVKEWRNLAGPTNSNKAREIAPHSIRALFGTDGSLNAVHGSDSPASAEREIGVVFGGEVAGVPPSVLNKETANPLSKAASRAASGKPMEADAPPAADI</sequence>
<dbReference type="PANTHER" id="PTHR46161:SF3">
    <property type="entry name" value="NUCLEOSIDE DIPHOSPHATE KINASE DDB_G0292928-RELATED"/>
    <property type="match status" value="1"/>
</dbReference>
<dbReference type="PROSITE" id="PS51374">
    <property type="entry name" value="NDPK_LIKE"/>
    <property type="match status" value="4"/>
</dbReference>
<dbReference type="Gene3D" id="3.40.30.10">
    <property type="entry name" value="Glutaredoxin"/>
    <property type="match status" value="1"/>
</dbReference>
<feature type="signal peptide" evidence="15">
    <location>
        <begin position="1"/>
        <end position="26"/>
    </location>
</feature>
<evidence type="ECO:0000256" key="13">
    <source>
        <dbReference type="SAM" id="Coils"/>
    </source>
</evidence>
<dbReference type="OrthoDB" id="2162449at2759"/>
<comment type="caution">
    <text evidence="17">The sequence shown here is derived from an EMBL/GenBank/DDBJ whole genome shotgun (WGS) entry which is preliminary data.</text>
</comment>
<feature type="binding site" evidence="11">
    <location>
        <position position="668"/>
    </location>
    <ligand>
        <name>ATP</name>
        <dbReference type="ChEBI" id="CHEBI:30616"/>
    </ligand>
</feature>
<evidence type="ECO:0000256" key="11">
    <source>
        <dbReference type="PROSITE-ProRule" id="PRU00706"/>
    </source>
</evidence>
<evidence type="ECO:0000313" key="17">
    <source>
        <dbReference type="EMBL" id="ORY39985.1"/>
    </source>
</evidence>
<dbReference type="GO" id="GO:0005524">
    <property type="term" value="F:ATP binding"/>
    <property type="evidence" value="ECO:0007669"/>
    <property type="project" value="UniProtKB-KW"/>
</dbReference>
<protein>
    <recommendedName>
        <fullName evidence="2">Nucleoside diphosphate kinase</fullName>
    </recommendedName>
</protein>
<keyword evidence="5" id="KW-0479">Metal-binding</keyword>
<feature type="binding site" evidence="11">
    <location>
        <position position="702"/>
    </location>
    <ligand>
        <name>ATP</name>
        <dbReference type="ChEBI" id="CHEBI:30616"/>
    </ligand>
</feature>
<dbReference type="InterPro" id="IPR036850">
    <property type="entry name" value="NDK-like_dom_sf"/>
</dbReference>
<dbReference type="STRING" id="329046.A0A1Y2C107"/>
<dbReference type="Pfam" id="PF00085">
    <property type="entry name" value="Thioredoxin"/>
    <property type="match status" value="1"/>
</dbReference>
<keyword evidence="8" id="KW-0067">ATP-binding</keyword>
<dbReference type="SUPFAM" id="SSF52833">
    <property type="entry name" value="Thioredoxin-like"/>
    <property type="match status" value="1"/>
</dbReference>
<keyword evidence="13" id="KW-0175">Coiled coil</keyword>
<evidence type="ECO:0000256" key="6">
    <source>
        <dbReference type="ARBA" id="ARBA00022741"/>
    </source>
</evidence>
<feature type="active site" description="Pros-phosphohistidine intermediate" evidence="11">
    <location>
        <position position="871"/>
    </location>
</feature>
<dbReference type="SUPFAM" id="SSF54919">
    <property type="entry name" value="Nucleoside diphosphate kinase, NDK"/>
    <property type="match status" value="4"/>
</dbReference>
<feature type="binding site" evidence="11">
    <location>
        <position position="858"/>
    </location>
    <ligand>
        <name>ATP</name>
        <dbReference type="ChEBI" id="CHEBI:30616"/>
    </ligand>
</feature>
<comment type="similarity">
    <text evidence="1 11 12">Belongs to the NDK family.</text>
</comment>
<evidence type="ECO:0000256" key="2">
    <source>
        <dbReference type="ARBA" id="ARBA00017632"/>
    </source>
</evidence>
<dbReference type="InterPro" id="IPR036249">
    <property type="entry name" value="Thioredoxin-like_sf"/>
</dbReference>
<comment type="caution">
    <text evidence="11">Lacks conserved residue(s) required for the propagation of feature annotation.</text>
</comment>
<keyword evidence="10" id="KW-0546">Nucleotide metabolism</keyword>
<evidence type="ECO:0000256" key="3">
    <source>
        <dbReference type="ARBA" id="ARBA00022490"/>
    </source>
</evidence>
<dbReference type="Proteomes" id="UP000193642">
    <property type="component" value="Unassembled WGS sequence"/>
</dbReference>
<feature type="chain" id="PRO_5012282352" description="Nucleoside diphosphate kinase" evidence="15">
    <location>
        <begin position="27"/>
        <end position="930"/>
    </location>
</feature>
<reference evidence="17 18" key="1">
    <citation type="submission" date="2016-07" db="EMBL/GenBank/DDBJ databases">
        <title>Pervasive Adenine N6-methylation of Active Genes in Fungi.</title>
        <authorList>
            <consortium name="DOE Joint Genome Institute"/>
            <person name="Mondo S.J."/>
            <person name="Dannebaum R.O."/>
            <person name="Kuo R.C."/>
            <person name="Labutti K."/>
            <person name="Haridas S."/>
            <person name="Kuo A."/>
            <person name="Salamov A."/>
            <person name="Ahrendt S.R."/>
            <person name="Lipzen A."/>
            <person name="Sullivan W."/>
            <person name="Andreopoulos W.B."/>
            <person name="Clum A."/>
            <person name="Lindquist E."/>
            <person name="Daum C."/>
            <person name="Ramamoorthy G.K."/>
            <person name="Gryganskyi A."/>
            <person name="Culley D."/>
            <person name="Magnuson J.K."/>
            <person name="James T.Y."/>
            <person name="O'Malley M.A."/>
            <person name="Stajich J.E."/>
            <person name="Spatafora J.W."/>
            <person name="Visel A."/>
            <person name="Grigoriev I.V."/>
        </authorList>
    </citation>
    <scope>NUCLEOTIDE SEQUENCE [LARGE SCALE GENOMIC DNA]</scope>
    <source>
        <strain evidence="17 18">JEL800</strain>
    </source>
</reference>
<name>A0A1Y2C107_9FUNG</name>
<evidence type="ECO:0000256" key="9">
    <source>
        <dbReference type="ARBA" id="ARBA00022842"/>
    </source>
</evidence>
<evidence type="ECO:0000256" key="8">
    <source>
        <dbReference type="ARBA" id="ARBA00022840"/>
    </source>
</evidence>
<keyword evidence="18" id="KW-1185">Reference proteome</keyword>
<dbReference type="InterPro" id="IPR034907">
    <property type="entry name" value="NDK-like_dom"/>
</dbReference>
<feature type="binding site" evidence="11">
    <location>
        <position position="810"/>
    </location>
    <ligand>
        <name>ATP</name>
        <dbReference type="ChEBI" id="CHEBI:30616"/>
    </ligand>
</feature>
<dbReference type="GO" id="GO:0006183">
    <property type="term" value="P:GTP biosynthetic process"/>
    <property type="evidence" value="ECO:0007669"/>
    <property type="project" value="InterPro"/>
</dbReference>
<dbReference type="Gene3D" id="3.30.70.141">
    <property type="entry name" value="Nucleoside diphosphate kinase-like domain"/>
    <property type="match status" value="4"/>
</dbReference>
<evidence type="ECO:0000259" key="16">
    <source>
        <dbReference type="SMART" id="SM00562"/>
    </source>
</evidence>
<keyword evidence="6" id="KW-0547">Nucleotide-binding</keyword>
<feature type="domain" description="Nucleoside diphosphate kinase-like" evidence="16">
    <location>
        <begin position="415"/>
        <end position="553"/>
    </location>
</feature>
<evidence type="ECO:0000256" key="1">
    <source>
        <dbReference type="ARBA" id="ARBA00008142"/>
    </source>
</evidence>
<organism evidence="17 18">
    <name type="scientific">Rhizoclosmatium globosum</name>
    <dbReference type="NCBI Taxonomy" id="329046"/>
    <lineage>
        <taxon>Eukaryota</taxon>
        <taxon>Fungi</taxon>
        <taxon>Fungi incertae sedis</taxon>
        <taxon>Chytridiomycota</taxon>
        <taxon>Chytridiomycota incertae sedis</taxon>
        <taxon>Chytridiomycetes</taxon>
        <taxon>Chytridiales</taxon>
        <taxon>Chytriomycetaceae</taxon>
        <taxon>Rhizoclosmatium</taxon>
    </lineage>
</organism>
<evidence type="ECO:0000256" key="5">
    <source>
        <dbReference type="ARBA" id="ARBA00022723"/>
    </source>
</evidence>
<dbReference type="Pfam" id="PF00334">
    <property type="entry name" value="NDK"/>
    <property type="match status" value="4"/>
</dbReference>
<feature type="active site" description="Pros-phosphohistidine intermediate" evidence="11">
    <location>
        <position position="373"/>
    </location>
</feature>
<feature type="region of interest" description="Disordered" evidence="14">
    <location>
        <begin position="894"/>
        <end position="930"/>
    </location>
</feature>
<feature type="active site" description="Pros-phosphohistidine intermediate" evidence="11">
    <location>
        <position position="530"/>
    </location>
</feature>
<dbReference type="AlphaFoldDB" id="A0A1Y2C107"/>
<gene>
    <name evidence="17" type="ORF">BCR33DRAFT_699724</name>
</gene>
<keyword evidence="9" id="KW-0460">Magnesium</keyword>
<evidence type="ECO:0000256" key="12">
    <source>
        <dbReference type="RuleBase" id="RU004011"/>
    </source>
</evidence>
<evidence type="ECO:0000256" key="7">
    <source>
        <dbReference type="ARBA" id="ARBA00022777"/>
    </source>
</evidence>
<feature type="binding site" evidence="11">
    <location>
        <position position="844"/>
    </location>
    <ligand>
        <name>ATP</name>
        <dbReference type="ChEBI" id="CHEBI:30616"/>
    </ligand>
</feature>
<feature type="coiled-coil region" evidence="13">
    <location>
        <begin position="580"/>
        <end position="607"/>
    </location>
</feature>
<keyword evidence="4" id="KW-0808">Transferase</keyword>
<dbReference type="GO" id="GO:0006228">
    <property type="term" value="P:UTP biosynthetic process"/>
    <property type="evidence" value="ECO:0007669"/>
    <property type="project" value="InterPro"/>
</dbReference>
<feature type="binding site" evidence="11">
    <location>
        <position position="716"/>
    </location>
    <ligand>
        <name>ATP</name>
        <dbReference type="ChEBI" id="CHEBI:30616"/>
    </ligand>
</feature>
<dbReference type="GO" id="GO:0006241">
    <property type="term" value="P:CTP biosynthetic process"/>
    <property type="evidence" value="ECO:0007669"/>
    <property type="project" value="InterPro"/>
</dbReference>
<dbReference type="PANTHER" id="PTHR46161">
    <property type="entry name" value="NUCLEOSIDE DIPHOSPHATE KINASE"/>
    <property type="match status" value="1"/>
</dbReference>
<dbReference type="InterPro" id="IPR023005">
    <property type="entry name" value="Nucleoside_diP_kinase_AS"/>
</dbReference>
<keyword evidence="15" id="KW-0732">Signal</keyword>
<feature type="binding site" evidence="11">
    <location>
        <position position="838"/>
    </location>
    <ligand>
        <name>ATP</name>
        <dbReference type="ChEBI" id="CHEBI:30616"/>
    </ligand>
</feature>
<feature type="binding site" evidence="11">
    <location>
        <position position="763"/>
    </location>
    <ligand>
        <name>ATP</name>
        <dbReference type="ChEBI" id="CHEBI:30616"/>
    </ligand>
</feature>
<accession>A0A1Y2C107</accession>
<feature type="binding site" evidence="11">
    <location>
        <position position="868"/>
    </location>
    <ligand>
        <name>ATP</name>
        <dbReference type="ChEBI" id="CHEBI:30616"/>
    </ligand>
</feature>
<dbReference type="EMBL" id="MCGO01000037">
    <property type="protein sequence ID" value="ORY39985.1"/>
    <property type="molecule type" value="Genomic_DNA"/>
</dbReference>
<evidence type="ECO:0000256" key="4">
    <source>
        <dbReference type="ARBA" id="ARBA00022679"/>
    </source>
</evidence>
<evidence type="ECO:0000313" key="18">
    <source>
        <dbReference type="Proteomes" id="UP000193642"/>
    </source>
</evidence>
<dbReference type="InterPro" id="IPR013766">
    <property type="entry name" value="Thioredoxin_domain"/>
</dbReference>
<feature type="active site" description="Pros-phosphohistidine intermediate" evidence="11">
    <location>
        <position position="729"/>
    </location>
</feature>
<dbReference type="PRINTS" id="PR01243">
    <property type="entry name" value="NUCDPKINASE"/>
</dbReference>
<dbReference type="GO" id="GO:0004550">
    <property type="term" value="F:nucleoside diphosphate kinase activity"/>
    <property type="evidence" value="ECO:0007669"/>
    <property type="project" value="InterPro"/>
</dbReference>
<evidence type="ECO:0000256" key="15">
    <source>
        <dbReference type="SAM" id="SignalP"/>
    </source>
</evidence>
<feature type="domain" description="Nucleoside diphosphate kinase-like" evidence="16">
    <location>
        <begin position="613"/>
        <end position="752"/>
    </location>
</feature>
<proteinExistence type="inferred from homology"/>
<keyword evidence="3" id="KW-0963">Cytoplasm</keyword>
<dbReference type="GO" id="GO:0046872">
    <property type="term" value="F:metal ion binding"/>
    <property type="evidence" value="ECO:0007669"/>
    <property type="project" value="UniProtKB-KW"/>
</dbReference>
<evidence type="ECO:0000256" key="10">
    <source>
        <dbReference type="ARBA" id="ARBA00023080"/>
    </source>
</evidence>
<dbReference type="PROSITE" id="PS00469">
    <property type="entry name" value="NDPK"/>
    <property type="match status" value="3"/>
</dbReference>
<feature type="binding site" evidence="11">
    <location>
        <position position="696"/>
    </location>
    <ligand>
        <name>ATP</name>
        <dbReference type="ChEBI" id="CHEBI:30616"/>
    </ligand>
</feature>
<dbReference type="SMART" id="SM00562">
    <property type="entry name" value="NDK"/>
    <property type="match status" value="4"/>
</dbReference>
<keyword evidence="7 17" id="KW-0418">Kinase</keyword>
<feature type="binding site" evidence="11">
    <location>
        <position position="726"/>
    </location>
    <ligand>
        <name>ATP</name>
        <dbReference type="ChEBI" id="CHEBI:30616"/>
    </ligand>
</feature>
<feature type="binding site" evidence="11">
    <location>
        <position position="621"/>
    </location>
    <ligand>
        <name>ATP</name>
        <dbReference type="ChEBI" id="CHEBI:30616"/>
    </ligand>
</feature>
<evidence type="ECO:0000256" key="14">
    <source>
        <dbReference type="SAM" id="MobiDB-lite"/>
    </source>
</evidence>
<feature type="domain" description="Nucleoside diphosphate kinase-like" evidence="16">
    <location>
        <begin position="256"/>
        <end position="396"/>
    </location>
</feature>
<dbReference type="InterPro" id="IPR001564">
    <property type="entry name" value="Nucleoside_diP_kinase"/>
</dbReference>